<evidence type="ECO:0000313" key="2">
    <source>
        <dbReference type="Proteomes" id="UP001367508"/>
    </source>
</evidence>
<organism evidence="1 2">
    <name type="scientific">Canavalia gladiata</name>
    <name type="common">Sword bean</name>
    <name type="synonym">Dolichos gladiatus</name>
    <dbReference type="NCBI Taxonomy" id="3824"/>
    <lineage>
        <taxon>Eukaryota</taxon>
        <taxon>Viridiplantae</taxon>
        <taxon>Streptophyta</taxon>
        <taxon>Embryophyta</taxon>
        <taxon>Tracheophyta</taxon>
        <taxon>Spermatophyta</taxon>
        <taxon>Magnoliopsida</taxon>
        <taxon>eudicotyledons</taxon>
        <taxon>Gunneridae</taxon>
        <taxon>Pentapetalae</taxon>
        <taxon>rosids</taxon>
        <taxon>fabids</taxon>
        <taxon>Fabales</taxon>
        <taxon>Fabaceae</taxon>
        <taxon>Papilionoideae</taxon>
        <taxon>50 kb inversion clade</taxon>
        <taxon>NPAAA clade</taxon>
        <taxon>indigoferoid/millettioid clade</taxon>
        <taxon>Phaseoleae</taxon>
        <taxon>Canavalia</taxon>
    </lineage>
</organism>
<dbReference type="AlphaFoldDB" id="A0AAN9R557"/>
<comment type="caution">
    <text evidence="1">The sequence shown here is derived from an EMBL/GenBank/DDBJ whole genome shotgun (WGS) entry which is preliminary data.</text>
</comment>
<protein>
    <submittedName>
        <fullName evidence="1">Uncharacterized protein</fullName>
    </submittedName>
</protein>
<name>A0AAN9R557_CANGL</name>
<evidence type="ECO:0000313" key="1">
    <source>
        <dbReference type="EMBL" id="KAK7359672.1"/>
    </source>
</evidence>
<proteinExistence type="predicted"/>
<reference evidence="1 2" key="1">
    <citation type="submission" date="2024-01" db="EMBL/GenBank/DDBJ databases">
        <title>The genomes of 5 underutilized Papilionoideae crops provide insights into root nodulation and disease resistanc.</title>
        <authorList>
            <person name="Jiang F."/>
        </authorList>
    </citation>
    <scope>NUCLEOTIDE SEQUENCE [LARGE SCALE GENOMIC DNA]</scope>
    <source>
        <strain evidence="1">LVBAO_FW01</strain>
        <tissue evidence="1">Leaves</tissue>
    </source>
</reference>
<sequence>MFLHNTRFELFEMLRISRKRRSHTDTSSSSESGLRDVKIIIHARDHKAFKLARELILTGEFSLHKIAKRLVEVGACGVLDYIDENIALN</sequence>
<gene>
    <name evidence="1" type="ORF">VNO77_01634</name>
</gene>
<accession>A0AAN9R557</accession>
<dbReference type="Proteomes" id="UP001367508">
    <property type="component" value="Unassembled WGS sequence"/>
</dbReference>
<dbReference type="EMBL" id="JAYMYQ010000001">
    <property type="protein sequence ID" value="KAK7359672.1"/>
    <property type="molecule type" value="Genomic_DNA"/>
</dbReference>
<keyword evidence="2" id="KW-1185">Reference proteome</keyword>